<dbReference type="AlphaFoldDB" id="A0A9W7BLD2"/>
<feature type="compositionally biased region" description="Polar residues" evidence="2">
    <location>
        <begin position="572"/>
        <end position="585"/>
    </location>
</feature>
<proteinExistence type="predicted"/>
<reference evidence="4" key="1">
    <citation type="journal article" date="2023" name="Commun. Biol.">
        <title>Genome analysis of Parmales, the sister group of diatoms, reveals the evolutionary specialization of diatoms from phago-mixotrophs to photoautotrophs.</title>
        <authorList>
            <person name="Ban H."/>
            <person name="Sato S."/>
            <person name="Yoshikawa S."/>
            <person name="Yamada K."/>
            <person name="Nakamura Y."/>
            <person name="Ichinomiya M."/>
            <person name="Sato N."/>
            <person name="Blanc-Mathieu R."/>
            <person name="Endo H."/>
            <person name="Kuwata A."/>
            <person name="Ogata H."/>
        </authorList>
    </citation>
    <scope>NUCLEOTIDE SEQUENCE [LARGE SCALE GENOMIC DNA]</scope>
    <source>
        <strain evidence="4">NIES 3699</strain>
    </source>
</reference>
<dbReference type="InterPro" id="IPR016024">
    <property type="entry name" value="ARM-type_fold"/>
</dbReference>
<dbReference type="SUPFAM" id="SSF48371">
    <property type="entry name" value="ARM repeat"/>
    <property type="match status" value="1"/>
</dbReference>
<feature type="compositionally biased region" description="Basic and acidic residues" evidence="2">
    <location>
        <begin position="611"/>
        <end position="629"/>
    </location>
</feature>
<name>A0A9W7BLD2_9STRA</name>
<protein>
    <submittedName>
        <fullName evidence="3">Uncharacterized protein</fullName>
    </submittedName>
</protein>
<feature type="coiled-coil region" evidence="1">
    <location>
        <begin position="820"/>
        <end position="917"/>
    </location>
</feature>
<feature type="region of interest" description="Disordered" evidence="2">
    <location>
        <begin position="611"/>
        <end position="634"/>
    </location>
</feature>
<feature type="region of interest" description="Disordered" evidence="2">
    <location>
        <begin position="1"/>
        <end position="31"/>
    </location>
</feature>
<dbReference type="EMBL" id="BRXX01000108">
    <property type="protein sequence ID" value="GMH90631.1"/>
    <property type="molecule type" value="Genomic_DNA"/>
</dbReference>
<keyword evidence="4" id="KW-1185">Reference proteome</keyword>
<feature type="region of interest" description="Disordered" evidence="2">
    <location>
        <begin position="563"/>
        <end position="595"/>
    </location>
</feature>
<organism evidence="3 4">
    <name type="scientific">Triparma verrucosa</name>
    <dbReference type="NCBI Taxonomy" id="1606542"/>
    <lineage>
        <taxon>Eukaryota</taxon>
        <taxon>Sar</taxon>
        <taxon>Stramenopiles</taxon>
        <taxon>Ochrophyta</taxon>
        <taxon>Bolidophyceae</taxon>
        <taxon>Parmales</taxon>
        <taxon>Triparmaceae</taxon>
        <taxon>Triparma</taxon>
    </lineage>
</organism>
<feature type="compositionally biased region" description="Low complexity" evidence="2">
    <location>
        <begin position="1"/>
        <end position="15"/>
    </location>
</feature>
<evidence type="ECO:0000313" key="3">
    <source>
        <dbReference type="EMBL" id="GMH90631.1"/>
    </source>
</evidence>
<gene>
    <name evidence="3" type="ORF">TrVE_jg5951</name>
</gene>
<evidence type="ECO:0000256" key="1">
    <source>
        <dbReference type="SAM" id="Coils"/>
    </source>
</evidence>
<sequence>MSGTTTPVSRSGTTTPRRRFSLGSQSKNDAKEMAAAVAAHLVVATPNTRSSDTSPSSINPSNVLTGAMEDCLRNPNTASVTALMNALQHHSNLFPPPHSPLYSLKTLSLFHQTLTSLLKQSASLLSSSNFSSPLLPPLLTSATLFFKLSLSPSILHSCLRFSCTYTPPSILKQSSTPNFLVLLASAFANINPSSSSILNKACLGLFWNIIKHTSILGLPPPVFPYPCLQSLTSMLLANVTSSSSSLILGVLSRQPSSSIVFSSLENSRQRNVIRVLLNVMKQGEEVECVKALHLLIVLVKGDEELRGKVFSRNNVWKTCDLATRYIGGEGEGGNEDVRFMSVQILNDMIVHFTREVEDWEGFKPFIVGLWKRVIGGGAEGSEGSVDYCLVKSLIGCSVHTRGLCDKVLAILITRSNNSDLRGDRSEGSILVIDRILKLICKDNFDYVNVMGVSLLKYVLLMRSDKEEIVNVVKNSLWKALEAGKNAQLLKVMFEKLTGLTGKAYGELEGHCYLSVLSLITSSQHMCNVILTFEGMKDGGEAVGTWCKEVETFYKLKVGGVRGGKKKKKDVKTSANNSRIARQSVSPDGGEGEDEFEFKFSTPRSTLKMNLDERLREREEEVAEEGKGKEEEEGENAVKVGVDGVDNGVSAKLVVNARICCGIFLARMCYSGGKKENDVLRRRRDTVVSVANDYFAAGRVRELVAFGLKQGFDKGLTQNCLVMVTLMMRVGGFGGGGLVESLFEGCRADGERERKIREDRVKMDEEAREARDDLAKLRRELNTVKYDRQQKQIGWEKELAKAKADAAQGASELASYHKSAREEAEKGLDEKNAELEECKILNEDLKKRLEEATMEISRTNAVAQSALADALESQQRAVKLETEGWEAKEKARKLQEELTELESRIRGLERTHENEESVISHAAEAFQRQQGLIAYINQLSGNPTDMKNIGPPPEELMNTTEWAEVHSSPFVQEVASLSTSTKII</sequence>
<feature type="coiled-coil region" evidence="1">
    <location>
        <begin position="759"/>
        <end position="786"/>
    </location>
</feature>
<dbReference type="Proteomes" id="UP001165160">
    <property type="component" value="Unassembled WGS sequence"/>
</dbReference>
<evidence type="ECO:0000313" key="4">
    <source>
        <dbReference type="Proteomes" id="UP001165160"/>
    </source>
</evidence>
<comment type="caution">
    <text evidence="3">The sequence shown here is derived from an EMBL/GenBank/DDBJ whole genome shotgun (WGS) entry which is preliminary data.</text>
</comment>
<evidence type="ECO:0000256" key="2">
    <source>
        <dbReference type="SAM" id="MobiDB-lite"/>
    </source>
</evidence>
<keyword evidence="1" id="KW-0175">Coiled coil</keyword>
<accession>A0A9W7BLD2</accession>